<dbReference type="PROSITE" id="PS51257">
    <property type="entry name" value="PROKAR_LIPOPROTEIN"/>
    <property type="match status" value="1"/>
</dbReference>
<proteinExistence type="predicted"/>
<feature type="region of interest" description="Disordered" evidence="1">
    <location>
        <begin position="278"/>
        <end position="305"/>
    </location>
</feature>
<evidence type="ECO:0000313" key="3">
    <source>
        <dbReference type="EMBL" id="CAA9466933.1"/>
    </source>
</evidence>
<protein>
    <recommendedName>
        <fullName evidence="4">Lipoprotein</fullName>
    </recommendedName>
</protein>
<evidence type="ECO:0000256" key="2">
    <source>
        <dbReference type="SAM" id="SignalP"/>
    </source>
</evidence>
<feature type="chain" id="PRO_5039622115" description="Lipoprotein" evidence="2">
    <location>
        <begin position="20"/>
        <end position="305"/>
    </location>
</feature>
<accession>A0A6J4RID6</accession>
<feature type="signal peptide" evidence="2">
    <location>
        <begin position="1"/>
        <end position="19"/>
    </location>
</feature>
<dbReference type="InterPro" id="IPR029046">
    <property type="entry name" value="LolA/LolB/LppX"/>
</dbReference>
<sequence length="305" mass="32868">MRKLLILLALTAVVALAGACGSSEDEGSSGEKAQKPTAVETVQVAYRETAAEQTAKTSFEVTTTAPLAGPENAGQNQPMTFTMRGQGVVDFSGAASSMTTEMFGMGSFQMRQVEDTIYMKMPKDFVAQMPGAKPWVEMSLDDVHGQQPGAVPGQMQVGEAQDPTRQLEYLRSVSESVEKAGTAQVRGVRTTRYKAIVDLEKEAAGHGAEVQEAQDEVVKQLGTSKLPVEVWLDDQNRIRRYALDMTLPVPENAASPAASKKNATMRTQMVAEYYDFGTPVNVRTPPPDQTMDGSKLLSGQQAVAQ</sequence>
<dbReference type="SUPFAM" id="SSF89392">
    <property type="entry name" value="Prokaryotic lipoproteins and lipoprotein localization factors"/>
    <property type="match status" value="1"/>
</dbReference>
<reference evidence="3" key="1">
    <citation type="submission" date="2020-02" db="EMBL/GenBank/DDBJ databases">
        <authorList>
            <person name="Meier V. D."/>
        </authorList>
    </citation>
    <scope>NUCLEOTIDE SEQUENCE</scope>
    <source>
        <strain evidence="3">AVDCRST_MAG02</strain>
    </source>
</reference>
<keyword evidence="2" id="KW-0732">Signal</keyword>
<name>A0A6J4RID6_9ACTN</name>
<gene>
    <name evidence="3" type="ORF">AVDCRST_MAG02-3215</name>
</gene>
<evidence type="ECO:0008006" key="4">
    <source>
        <dbReference type="Google" id="ProtNLM"/>
    </source>
</evidence>
<dbReference type="EMBL" id="CADCVH010000098">
    <property type="protein sequence ID" value="CAA9466933.1"/>
    <property type="molecule type" value="Genomic_DNA"/>
</dbReference>
<evidence type="ECO:0000256" key="1">
    <source>
        <dbReference type="SAM" id="MobiDB-lite"/>
    </source>
</evidence>
<organism evidence="3">
    <name type="scientific">uncultured Rubrobacteraceae bacterium</name>
    <dbReference type="NCBI Taxonomy" id="349277"/>
    <lineage>
        <taxon>Bacteria</taxon>
        <taxon>Bacillati</taxon>
        <taxon>Actinomycetota</taxon>
        <taxon>Rubrobacteria</taxon>
        <taxon>Rubrobacterales</taxon>
        <taxon>Rubrobacteraceae</taxon>
        <taxon>environmental samples</taxon>
    </lineage>
</organism>
<dbReference type="AlphaFoldDB" id="A0A6J4RID6"/>
<dbReference type="Gene3D" id="2.50.20.20">
    <property type="match status" value="1"/>
</dbReference>